<gene>
    <name evidence="3" type="ORF">AADEFJLK_01004</name>
    <name evidence="2" type="ORF">CEK71_02065</name>
</gene>
<keyword evidence="1" id="KW-0812">Transmembrane</keyword>
<reference evidence="3 5" key="2">
    <citation type="submission" date="2017-11" db="EMBL/GenBank/DDBJ databases">
        <title>Draft Genome Sequence of Methylobacter psychrotolerans Sph1T, an Obligate Methanotroph from Low-Temperature Environments.</title>
        <authorList>
            <person name="Oshkin I.Y."/>
            <person name="Miroshnikov K."/>
            <person name="Belova S.E."/>
            <person name="Korzhenkov A."/>
            <person name="Toshchakov S.V."/>
            <person name="Dedysh S.N."/>
        </authorList>
    </citation>
    <scope>NUCLEOTIDE SEQUENCE [LARGE SCALE GENOMIC DNA]</scope>
    <source>
        <strain evidence="3 5">Sph1</strain>
    </source>
</reference>
<dbReference type="AlphaFoldDB" id="A0A1Z4BUG7"/>
<dbReference type="OrthoDB" id="9803322at2"/>
<evidence type="ECO:0000313" key="2">
    <source>
        <dbReference type="EMBL" id="ASF44947.1"/>
    </source>
</evidence>
<proteinExistence type="predicted"/>
<organism evidence="2 4">
    <name type="scientific">Methylovulum psychrotolerans</name>
    <dbReference type="NCBI Taxonomy" id="1704499"/>
    <lineage>
        <taxon>Bacteria</taxon>
        <taxon>Pseudomonadati</taxon>
        <taxon>Pseudomonadota</taxon>
        <taxon>Gammaproteobacteria</taxon>
        <taxon>Methylococcales</taxon>
        <taxon>Methylococcaceae</taxon>
        <taxon>Methylovulum</taxon>
    </lineage>
</organism>
<keyword evidence="4" id="KW-1185">Reference proteome</keyword>
<dbReference type="KEGG" id="mpsy:CEK71_02065"/>
<dbReference type="EMBL" id="PGFZ01000001">
    <property type="protein sequence ID" value="POZ53962.1"/>
    <property type="molecule type" value="Genomic_DNA"/>
</dbReference>
<reference evidence="2 4" key="1">
    <citation type="submission" date="2017-06" db="EMBL/GenBank/DDBJ databases">
        <title>Genome Sequencing of the methanotroph Methylovulum psychrotolerants str. HV10-M2 isolated from a high-altitude environment.</title>
        <authorList>
            <person name="Mateos-Rivera A."/>
        </authorList>
    </citation>
    <scope>NUCLEOTIDE SEQUENCE [LARGE SCALE GENOMIC DNA]</scope>
    <source>
        <strain evidence="2 4">HV10_M2</strain>
    </source>
</reference>
<accession>A0A1Z4BUG7</accession>
<evidence type="ECO:0000313" key="5">
    <source>
        <dbReference type="Proteomes" id="UP000237423"/>
    </source>
</evidence>
<protein>
    <recommendedName>
        <fullName evidence="6">Double Cache domain-containing protein</fullName>
    </recommendedName>
</protein>
<dbReference type="Proteomes" id="UP000237423">
    <property type="component" value="Unassembled WGS sequence"/>
</dbReference>
<sequence>MRKMFSLLALAMVLIILTAGFGIYWLSSNETNTAKKEAAAAEAKSIALGLSAHLTLLNKTLDKMAEDPDVLNAVNIGNSGLLRVNAARLEKYLPNALKIRLLLPDTNTIDEQDKPRMGFADLEMVKEALTHNPFPSIHGDKGVDRHLAITRSISQNGKVVGMILASLDENIILNGLKLIPTKNSYFELRQGLQVLAAIGTKNSTSSLDGNQQPIANSDWAIYYQYDDSMDMADLSLMLSIIIIPCLIALGLIFITHRWLSSTLSQDLESLMKAFKDIMAGSAHSHYPVELVEMHAAVSNLMQFKRVLDYSDRDSPPPSHKSDITVTDDNFDLDDLFDDFKF</sequence>
<evidence type="ECO:0000256" key="1">
    <source>
        <dbReference type="SAM" id="Phobius"/>
    </source>
</evidence>
<dbReference type="Proteomes" id="UP000197019">
    <property type="component" value="Chromosome"/>
</dbReference>
<dbReference type="RefSeq" id="WP_088617830.1">
    <property type="nucleotide sequence ID" value="NZ_CP022129.1"/>
</dbReference>
<keyword evidence="1" id="KW-1133">Transmembrane helix</keyword>
<name>A0A1Z4BUG7_9GAMM</name>
<evidence type="ECO:0000313" key="4">
    <source>
        <dbReference type="Proteomes" id="UP000197019"/>
    </source>
</evidence>
<feature type="transmembrane region" description="Helical" evidence="1">
    <location>
        <begin position="234"/>
        <end position="254"/>
    </location>
</feature>
<keyword evidence="1" id="KW-0472">Membrane</keyword>
<evidence type="ECO:0000313" key="3">
    <source>
        <dbReference type="EMBL" id="POZ53962.1"/>
    </source>
</evidence>
<dbReference type="EMBL" id="CP022129">
    <property type="protein sequence ID" value="ASF44947.1"/>
    <property type="molecule type" value="Genomic_DNA"/>
</dbReference>
<evidence type="ECO:0008006" key="6">
    <source>
        <dbReference type="Google" id="ProtNLM"/>
    </source>
</evidence>